<gene>
    <name evidence="1" type="ORF">Mic7113_4567</name>
</gene>
<dbReference type="AlphaFoldDB" id="K9WKF0"/>
<evidence type="ECO:0008006" key="3">
    <source>
        <dbReference type="Google" id="ProtNLM"/>
    </source>
</evidence>
<evidence type="ECO:0000313" key="1">
    <source>
        <dbReference type="EMBL" id="AFZ20249.1"/>
    </source>
</evidence>
<protein>
    <recommendedName>
        <fullName evidence="3">Sigma-70 family RNA polymerase sigma factor</fullName>
    </recommendedName>
</protein>
<reference evidence="1 2" key="1">
    <citation type="submission" date="2012-06" db="EMBL/GenBank/DDBJ databases">
        <title>Finished chromosome of genome of Microcoleus sp. PCC 7113.</title>
        <authorList>
            <consortium name="US DOE Joint Genome Institute"/>
            <person name="Gugger M."/>
            <person name="Coursin T."/>
            <person name="Rippka R."/>
            <person name="Tandeau De Marsac N."/>
            <person name="Huntemann M."/>
            <person name="Wei C.-L."/>
            <person name="Han J."/>
            <person name="Detter J.C."/>
            <person name="Han C."/>
            <person name="Tapia R."/>
            <person name="Chen A."/>
            <person name="Kyrpides N."/>
            <person name="Mavromatis K."/>
            <person name="Markowitz V."/>
            <person name="Szeto E."/>
            <person name="Ivanova N."/>
            <person name="Pagani I."/>
            <person name="Pati A."/>
            <person name="Goodwin L."/>
            <person name="Nordberg H.P."/>
            <person name="Cantor M.N."/>
            <person name="Hua S.X."/>
            <person name="Woyke T."/>
            <person name="Kerfeld C.A."/>
        </authorList>
    </citation>
    <scope>NUCLEOTIDE SEQUENCE [LARGE SCALE GENOMIC DNA]</scope>
    <source>
        <strain evidence="1 2">PCC 7113</strain>
    </source>
</reference>
<proteinExistence type="predicted"/>
<evidence type="ECO:0000313" key="2">
    <source>
        <dbReference type="Proteomes" id="UP000010471"/>
    </source>
</evidence>
<dbReference type="RefSeq" id="WP_015184385.1">
    <property type="nucleotide sequence ID" value="NC_019738.1"/>
</dbReference>
<dbReference type="HOGENOM" id="CLU_077415_1_0_3"/>
<dbReference type="OrthoDB" id="451633at2"/>
<organism evidence="1 2">
    <name type="scientific">Allocoleopsis franciscana PCC 7113</name>
    <dbReference type="NCBI Taxonomy" id="1173027"/>
    <lineage>
        <taxon>Bacteria</taxon>
        <taxon>Bacillati</taxon>
        <taxon>Cyanobacteriota</taxon>
        <taxon>Cyanophyceae</taxon>
        <taxon>Coleofasciculales</taxon>
        <taxon>Coleofasciculaceae</taxon>
        <taxon>Allocoleopsis</taxon>
        <taxon>Allocoleopsis franciscana</taxon>
    </lineage>
</organism>
<dbReference type="Proteomes" id="UP000010471">
    <property type="component" value="Chromosome"/>
</dbReference>
<dbReference type="STRING" id="1173027.Mic7113_4567"/>
<dbReference type="KEGG" id="mic:Mic7113_4567"/>
<dbReference type="EMBL" id="CP003630">
    <property type="protein sequence ID" value="AFZ20249.1"/>
    <property type="molecule type" value="Genomic_DNA"/>
</dbReference>
<keyword evidence="2" id="KW-1185">Reference proteome</keyword>
<accession>K9WKF0</accession>
<dbReference type="eggNOG" id="COG1595">
    <property type="taxonomic scope" value="Bacteria"/>
</dbReference>
<name>K9WKF0_9CYAN</name>
<sequence>MDERLEKLITEVQQHAPQSEEWQLALTQLVKEILRSRKIGRPPIGQSLSGVYQEIYEQAQQQLIHKVGEELSNYNPKRIPVRTWVNTLRNLAFRTVLDDVQLKKLALEAQRHPPHSDLRQHALEELVEAIRLSGKLSHPHRTRFSPQFYDLLYEEAVNKTLIYVCRKIDKYDPERGQDKKFMTWVNFRLDRVILETSREFKDPKIVDLPSMSDLEERLPSDESPSLFEQLRESIEEDAKNLFKKTHIRNRCDANFQAIALARFSGQSWEEISTQFRIPLPTLSSFFQRSCEKFRSHFSQ</sequence>